<dbReference type="AlphaFoldDB" id="A0A2N7VKD0"/>
<sequence>MMPSFLMIHPTMPERRVKPGFNWVALLCSTMWAYSEGLIVQAGRMTVVDSTVGLLCFPGRPSLFAVAFLLLVGKNIYCARYGSAWLLQRLRDQGYRYVA</sequence>
<organism evidence="2 3">
    <name type="scientific">Trinickia dabaoshanensis</name>
    <dbReference type="NCBI Taxonomy" id="564714"/>
    <lineage>
        <taxon>Bacteria</taxon>
        <taxon>Pseudomonadati</taxon>
        <taxon>Pseudomonadota</taxon>
        <taxon>Betaproteobacteria</taxon>
        <taxon>Burkholderiales</taxon>
        <taxon>Burkholderiaceae</taxon>
        <taxon>Trinickia</taxon>
    </lineage>
</organism>
<keyword evidence="3" id="KW-1185">Reference proteome</keyword>
<evidence type="ECO:0000313" key="2">
    <source>
        <dbReference type="EMBL" id="PMS17631.1"/>
    </source>
</evidence>
<keyword evidence="1" id="KW-1133">Transmembrane helix</keyword>
<reference evidence="2 3" key="1">
    <citation type="submission" date="2018-01" db="EMBL/GenBank/DDBJ databases">
        <title>Whole genome analyses suggest that Burkholderia sensu lato contains two further novel genera in the rhizoxinica-symbiotica group Mycetohabitans gen. nov., and Trinickia gen. nov.: implications for the evolution of diazotrophy and nodulation in the Burkholderiaceae.</title>
        <authorList>
            <person name="Estrada-de los Santos P."/>
            <person name="Palmer M."/>
            <person name="Chavez-Ramirez B."/>
            <person name="Beukes C."/>
            <person name="Steenkamp E.T."/>
            <person name="Hirsch A.M."/>
            <person name="Manyaka P."/>
            <person name="Maluk M."/>
            <person name="Lafos M."/>
            <person name="Crook M."/>
            <person name="Gross E."/>
            <person name="Simon M.F."/>
            <person name="Bueno dos Reis Junior F."/>
            <person name="Poole P.S."/>
            <person name="Venter S.N."/>
            <person name="James E.K."/>
        </authorList>
    </citation>
    <scope>NUCLEOTIDE SEQUENCE [LARGE SCALE GENOMIC DNA]</scope>
    <source>
        <strain evidence="2 3">GIMN1.004</strain>
    </source>
</reference>
<accession>A0A2N7VKD0</accession>
<protein>
    <submittedName>
        <fullName evidence="2">Uncharacterized protein</fullName>
    </submittedName>
</protein>
<dbReference type="Proteomes" id="UP000235616">
    <property type="component" value="Unassembled WGS sequence"/>
</dbReference>
<keyword evidence="1" id="KW-0472">Membrane</keyword>
<evidence type="ECO:0000313" key="3">
    <source>
        <dbReference type="Proteomes" id="UP000235616"/>
    </source>
</evidence>
<dbReference type="EMBL" id="PNYA01000018">
    <property type="protein sequence ID" value="PMS17631.1"/>
    <property type="molecule type" value="Genomic_DNA"/>
</dbReference>
<comment type="caution">
    <text evidence="2">The sequence shown here is derived from an EMBL/GenBank/DDBJ whole genome shotgun (WGS) entry which is preliminary data.</text>
</comment>
<feature type="transmembrane region" description="Helical" evidence="1">
    <location>
        <begin position="21"/>
        <end position="43"/>
    </location>
</feature>
<keyword evidence="1" id="KW-0812">Transmembrane</keyword>
<gene>
    <name evidence="2" type="ORF">C0Z18_19420</name>
</gene>
<name>A0A2N7VKD0_9BURK</name>
<proteinExistence type="predicted"/>
<evidence type="ECO:0000256" key="1">
    <source>
        <dbReference type="SAM" id="Phobius"/>
    </source>
</evidence>